<protein>
    <submittedName>
        <fullName evidence="1">Uncharacterized protein</fullName>
    </submittedName>
</protein>
<accession>A0A941I7R2</accession>
<keyword evidence="2" id="KW-1185">Reference proteome</keyword>
<evidence type="ECO:0000313" key="1">
    <source>
        <dbReference type="EMBL" id="MBR7783099.1"/>
    </source>
</evidence>
<organism evidence="1 2">
    <name type="scientific">Undibacterium luofuense</name>
    <dbReference type="NCBI Taxonomy" id="2828733"/>
    <lineage>
        <taxon>Bacteria</taxon>
        <taxon>Pseudomonadati</taxon>
        <taxon>Pseudomonadota</taxon>
        <taxon>Betaproteobacteria</taxon>
        <taxon>Burkholderiales</taxon>
        <taxon>Oxalobacteraceae</taxon>
        <taxon>Undibacterium</taxon>
    </lineage>
</organism>
<proteinExistence type="predicted"/>
<name>A0A941I7R2_9BURK</name>
<evidence type="ECO:0000313" key="2">
    <source>
        <dbReference type="Proteomes" id="UP000680067"/>
    </source>
</evidence>
<dbReference type="RefSeq" id="WP_212688375.1">
    <property type="nucleotide sequence ID" value="NZ_JAGSPN010000009.1"/>
</dbReference>
<comment type="caution">
    <text evidence="1">The sequence shown here is derived from an EMBL/GenBank/DDBJ whole genome shotgun (WGS) entry which is preliminary data.</text>
</comment>
<reference evidence="1" key="1">
    <citation type="submission" date="2021-04" db="EMBL/GenBank/DDBJ databases">
        <title>novel species isolated from subtropical streams in China.</title>
        <authorList>
            <person name="Lu H."/>
        </authorList>
    </citation>
    <scope>NUCLEOTIDE SEQUENCE</scope>
    <source>
        <strain evidence="1">LFS511W</strain>
    </source>
</reference>
<dbReference type="AlphaFoldDB" id="A0A941I7R2"/>
<gene>
    <name evidence="1" type="ORF">KDM89_13180</name>
</gene>
<dbReference type="Proteomes" id="UP000680067">
    <property type="component" value="Unassembled WGS sequence"/>
</dbReference>
<sequence>MRIQSSNVGLSSGQTSQQIQFRQQSTLAISSSRSSSLVNAATDAAVNPATIPQDRVSLQSNRAVPDRLPDFPASQGAANAELSVPARAAGSGVRPGSGISDGNLQTLVDLLREMFGMEVALPGEISQSAGTATGGNEAPNNTGQTTLVSDTLYFKQVNSLKFEAQGEITTADNRKISVAFSFEMQSEITLRQSTSVRVQSQAMRDPLVLNFDNGSAQLSDEKLMMDLNNNGHQVALPAILHGGYLALQSHPGEAITQGSQLFGPASGDGFAELARYDSDANHWIDENDPVFSKLGLIVPGGTDGNQFISLKDAGVGALFLGNAATGWDMRTPDGQQAARLGSSGFWLSENGTARALQHIDVKV</sequence>
<dbReference type="EMBL" id="JAGSPN010000009">
    <property type="protein sequence ID" value="MBR7783099.1"/>
    <property type="molecule type" value="Genomic_DNA"/>
</dbReference>